<dbReference type="InterPro" id="IPR051619">
    <property type="entry name" value="TypeII_TA_RNase_PINc/VapC"/>
</dbReference>
<proteinExistence type="inferred from homology"/>
<reference evidence="8 9" key="1">
    <citation type="submission" date="2016-10" db="EMBL/GenBank/DDBJ databases">
        <authorList>
            <person name="de Groot N.N."/>
        </authorList>
    </citation>
    <scope>NUCLEOTIDE SEQUENCE [LARGE SCALE GENOMIC DNA]</scope>
    <source>
        <strain evidence="8 9">DSM 16077</strain>
    </source>
</reference>
<keyword evidence="3 6" id="KW-0479">Metal-binding</keyword>
<comment type="cofactor">
    <cofactor evidence="6">
        <name>Mg(2+)</name>
        <dbReference type="ChEBI" id="CHEBI:18420"/>
    </cofactor>
</comment>
<dbReference type="GO" id="GO:0016787">
    <property type="term" value="F:hydrolase activity"/>
    <property type="evidence" value="ECO:0007669"/>
    <property type="project" value="UniProtKB-KW"/>
</dbReference>
<organism evidence="8 9">
    <name type="scientific">Maricaulis salignorans</name>
    <dbReference type="NCBI Taxonomy" id="144026"/>
    <lineage>
        <taxon>Bacteria</taxon>
        <taxon>Pseudomonadati</taxon>
        <taxon>Pseudomonadota</taxon>
        <taxon>Alphaproteobacteria</taxon>
        <taxon>Maricaulales</taxon>
        <taxon>Maricaulaceae</taxon>
        <taxon>Maricaulis</taxon>
    </lineage>
</organism>
<feature type="binding site" evidence="6">
    <location>
        <position position="97"/>
    </location>
    <ligand>
        <name>Mg(2+)</name>
        <dbReference type="ChEBI" id="CHEBI:18420"/>
    </ligand>
</feature>
<dbReference type="InterPro" id="IPR044153">
    <property type="entry name" value="PIN_Pae0151-like"/>
</dbReference>
<accession>A0A1G9P4V0</accession>
<dbReference type="EMBL" id="FNHG01000003">
    <property type="protein sequence ID" value="SDL93215.1"/>
    <property type="molecule type" value="Genomic_DNA"/>
</dbReference>
<dbReference type="CDD" id="cd09873">
    <property type="entry name" value="PIN_Pae0151-like"/>
    <property type="match status" value="1"/>
</dbReference>
<dbReference type="Pfam" id="PF01850">
    <property type="entry name" value="PIN"/>
    <property type="match status" value="1"/>
</dbReference>
<keyword evidence="2 6" id="KW-0540">Nuclease</keyword>
<keyword evidence="5 6" id="KW-0460">Magnesium</keyword>
<keyword evidence="9" id="KW-1185">Reference proteome</keyword>
<dbReference type="Proteomes" id="UP000199759">
    <property type="component" value="Unassembled WGS sequence"/>
</dbReference>
<dbReference type="InterPro" id="IPR002716">
    <property type="entry name" value="PIN_dom"/>
</dbReference>
<dbReference type="PANTHER" id="PTHR35901:SF1">
    <property type="entry name" value="EXONUCLEASE VAPC9"/>
    <property type="match status" value="1"/>
</dbReference>
<dbReference type="RefSeq" id="WP_091767187.1">
    <property type="nucleotide sequence ID" value="NZ_FNHG01000003.1"/>
</dbReference>
<gene>
    <name evidence="6" type="primary">vapC</name>
    <name evidence="8" type="ORF">SAMN04488568_10393</name>
</gene>
<dbReference type="InterPro" id="IPR022907">
    <property type="entry name" value="VapC_family"/>
</dbReference>
<dbReference type="OrthoDB" id="1524147at2"/>
<evidence type="ECO:0000256" key="2">
    <source>
        <dbReference type="ARBA" id="ARBA00022722"/>
    </source>
</evidence>
<dbReference type="GO" id="GO:0004540">
    <property type="term" value="F:RNA nuclease activity"/>
    <property type="evidence" value="ECO:0007669"/>
    <property type="project" value="InterPro"/>
</dbReference>
<name>A0A1G9P4V0_9PROT</name>
<evidence type="ECO:0000313" key="9">
    <source>
        <dbReference type="Proteomes" id="UP000199759"/>
    </source>
</evidence>
<dbReference type="Gene3D" id="3.40.50.1010">
    <property type="entry name" value="5'-nuclease"/>
    <property type="match status" value="1"/>
</dbReference>
<dbReference type="GO" id="GO:0000287">
    <property type="term" value="F:magnesium ion binding"/>
    <property type="evidence" value="ECO:0007669"/>
    <property type="project" value="UniProtKB-UniRule"/>
</dbReference>
<dbReference type="PANTHER" id="PTHR35901">
    <property type="entry name" value="RIBONUCLEASE VAPC3"/>
    <property type="match status" value="1"/>
</dbReference>
<dbReference type="STRING" id="144026.SAMN04488568_10393"/>
<dbReference type="GO" id="GO:0090729">
    <property type="term" value="F:toxin activity"/>
    <property type="evidence" value="ECO:0007669"/>
    <property type="project" value="UniProtKB-KW"/>
</dbReference>
<evidence type="ECO:0000256" key="5">
    <source>
        <dbReference type="ARBA" id="ARBA00022842"/>
    </source>
</evidence>
<keyword evidence="1 6" id="KW-1277">Toxin-antitoxin system</keyword>
<evidence type="ECO:0000256" key="3">
    <source>
        <dbReference type="ARBA" id="ARBA00022723"/>
    </source>
</evidence>
<dbReference type="EC" id="3.1.-.-" evidence="6"/>
<keyword evidence="4 6" id="KW-0378">Hydrolase</keyword>
<evidence type="ECO:0000313" key="8">
    <source>
        <dbReference type="EMBL" id="SDL93215.1"/>
    </source>
</evidence>
<feature type="domain" description="PIN" evidence="7">
    <location>
        <begin position="5"/>
        <end position="122"/>
    </location>
</feature>
<dbReference type="AlphaFoldDB" id="A0A1G9P4V0"/>
<protein>
    <recommendedName>
        <fullName evidence="6">Ribonuclease VapC</fullName>
        <shortName evidence="6">RNase VapC</shortName>
        <ecNumber evidence="6">3.1.-.-</ecNumber>
    </recommendedName>
    <alternativeName>
        <fullName evidence="6">Toxin VapC</fullName>
    </alternativeName>
</protein>
<evidence type="ECO:0000259" key="7">
    <source>
        <dbReference type="Pfam" id="PF01850"/>
    </source>
</evidence>
<dbReference type="HAMAP" id="MF_00265">
    <property type="entry name" value="VapC_Nob1"/>
    <property type="match status" value="1"/>
</dbReference>
<dbReference type="InterPro" id="IPR029060">
    <property type="entry name" value="PIN-like_dom_sf"/>
</dbReference>
<sequence length="139" mass="15625">MSVFILDASVATRMFLAVPERLRALAAARAYEFIAPRLILTETANALWKYVRRGDITLDQAQEAVRQLDRQLSIVDDFRLIVLAQRLAAELDHPVYDCVYLATAQSYQYPLLTADKRLIAFARDLSLDVADLASIPIEG</sequence>
<comment type="function">
    <text evidence="6">Toxic component of a toxin-antitoxin (TA) system. An RNase.</text>
</comment>
<feature type="binding site" evidence="6">
    <location>
        <position position="7"/>
    </location>
    <ligand>
        <name>Mg(2+)</name>
        <dbReference type="ChEBI" id="CHEBI:18420"/>
    </ligand>
</feature>
<keyword evidence="6" id="KW-0800">Toxin</keyword>
<comment type="similarity">
    <text evidence="6">Belongs to the PINc/VapC protein family.</text>
</comment>
<dbReference type="SUPFAM" id="SSF88723">
    <property type="entry name" value="PIN domain-like"/>
    <property type="match status" value="1"/>
</dbReference>
<evidence type="ECO:0000256" key="6">
    <source>
        <dbReference type="HAMAP-Rule" id="MF_00265"/>
    </source>
</evidence>
<evidence type="ECO:0000256" key="1">
    <source>
        <dbReference type="ARBA" id="ARBA00022649"/>
    </source>
</evidence>
<evidence type="ECO:0000256" key="4">
    <source>
        <dbReference type="ARBA" id="ARBA00022801"/>
    </source>
</evidence>